<reference evidence="2" key="2">
    <citation type="submission" date="2021-08" db="EMBL/GenBank/DDBJ databases">
        <authorList>
            <person name="Gostincar C."/>
            <person name="Sun X."/>
            <person name="Song Z."/>
            <person name="Gunde-Cimerman N."/>
        </authorList>
    </citation>
    <scope>NUCLEOTIDE SEQUENCE</scope>
    <source>
        <strain evidence="2">EXF-8016</strain>
    </source>
</reference>
<evidence type="ECO:0000256" key="1">
    <source>
        <dbReference type="SAM" id="Coils"/>
    </source>
</evidence>
<protein>
    <submittedName>
        <fullName evidence="2">Uncharacterized protein</fullName>
    </submittedName>
</protein>
<comment type="caution">
    <text evidence="2">The sequence shown here is derived from an EMBL/GenBank/DDBJ whole genome shotgun (WGS) entry which is preliminary data.</text>
</comment>
<dbReference type="AlphaFoldDB" id="A0A9P8G6J6"/>
<reference evidence="2" key="1">
    <citation type="journal article" date="2021" name="J Fungi (Basel)">
        <title>Virulence traits and population genomics of the black yeast Aureobasidium melanogenum.</title>
        <authorList>
            <person name="Cernosa A."/>
            <person name="Sun X."/>
            <person name="Gostincar C."/>
            <person name="Fang C."/>
            <person name="Gunde-Cimerman N."/>
            <person name="Song Z."/>
        </authorList>
    </citation>
    <scope>NUCLEOTIDE SEQUENCE</scope>
    <source>
        <strain evidence="2">EXF-8016</strain>
    </source>
</reference>
<keyword evidence="1" id="KW-0175">Coiled coil</keyword>
<dbReference type="EMBL" id="JAHFYH010000183">
    <property type="protein sequence ID" value="KAH0210097.1"/>
    <property type="molecule type" value="Genomic_DNA"/>
</dbReference>
<dbReference type="Proteomes" id="UP000767238">
    <property type="component" value="Unassembled WGS sequence"/>
</dbReference>
<organism evidence="2 3">
    <name type="scientific">Aureobasidium melanogenum</name>
    <name type="common">Aureobasidium pullulans var. melanogenum</name>
    <dbReference type="NCBI Taxonomy" id="46634"/>
    <lineage>
        <taxon>Eukaryota</taxon>
        <taxon>Fungi</taxon>
        <taxon>Dikarya</taxon>
        <taxon>Ascomycota</taxon>
        <taxon>Pezizomycotina</taxon>
        <taxon>Dothideomycetes</taxon>
        <taxon>Dothideomycetidae</taxon>
        <taxon>Dothideales</taxon>
        <taxon>Saccotheciaceae</taxon>
        <taxon>Aureobasidium</taxon>
    </lineage>
</organism>
<proteinExistence type="predicted"/>
<feature type="coiled-coil region" evidence="1">
    <location>
        <begin position="261"/>
        <end position="288"/>
    </location>
</feature>
<gene>
    <name evidence="2" type="ORF">KCV03_g10154</name>
</gene>
<name>A0A9P8G6J6_AURME</name>
<accession>A0A9P8G6J6</accession>
<evidence type="ECO:0000313" key="3">
    <source>
        <dbReference type="Proteomes" id="UP000767238"/>
    </source>
</evidence>
<evidence type="ECO:0000313" key="2">
    <source>
        <dbReference type="EMBL" id="KAH0210097.1"/>
    </source>
</evidence>
<sequence>MYSIPECASPSLSLKSDYTSDCWANVSDTLGLEGDTPHDSHYQDAALALQEDLGVLRGTISHITRLMINCSSVPAWVIAGVLFDKWVLDHQGIIRGPWLCPTGDHDPLKTLCESLHVYIKEEPAPFSLGGADHESPQGRLCELFQIADGAKNRCKEAFMHLNGAAIMAQHRMPEFGLDYIKFSPVYEYQPAQAAFVTGLGDLVTVGKLISDAILGDDSALGIGQDYKRISSVILQMRDLVTTLEGRTYIVSLQRLYWDPDLINAQLNIEQLRVDIKRLEAEKTLLFRKHITKDSDKQFKLLNETFRIL</sequence>
<feature type="non-terminal residue" evidence="2">
    <location>
        <position position="308"/>
    </location>
</feature>